<dbReference type="RefSeq" id="XP_026665712.2">
    <property type="nucleotide sequence ID" value="XM_026809911.2"/>
</dbReference>
<dbReference type="AlphaFoldDB" id="A0A8B8JBT0"/>
<reference evidence="1" key="1">
    <citation type="journal article" date="2019" name="Nat. Commun.">
        <title>Genome-wide association mapping of date palm fruit traits.</title>
        <authorList>
            <person name="Hazzouri K.M."/>
            <person name="Gros-Balthazard M."/>
            <person name="Flowers J.M."/>
            <person name="Copetti D."/>
            <person name="Lemansour A."/>
            <person name="Lebrun M."/>
            <person name="Masmoudi K."/>
            <person name="Ferrand S."/>
            <person name="Dhar M.I."/>
            <person name="Fresquez Z.A."/>
            <person name="Rosas U."/>
            <person name="Zhang J."/>
            <person name="Talag J."/>
            <person name="Lee S."/>
            <person name="Kudrna D."/>
            <person name="Powell R.F."/>
            <person name="Leitch I.J."/>
            <person name="Krueger R.R."/>
            <person name="Wing R.A."/>
            <person name="Amiri K.M.A."/>
            <person name="Purugganan M.D."/>
        </authorList>
    </citation>
    <scope>NUCLEOTIDE SEQUENCE [LARGE SCALE GENOMIC DNA]</scope>
    <source>
        <strain evidence="1">cv. Khalas</strain>
    </source>
</reference>
<accession>A0A8B8JBT0</accession>
<dbReference type="GeneID" id="103720422"/>
<dbReference type="KEGG" id="pda:103720422"/>
<organism evidence="1 2">
    <name type="scientific">Phoenix dactylifera</name>
    <name type="common">Date palm</name>
    <dbReference type="NCBI Taxonomy" id="42345"/>
    <lineage>
        <taxon>Eukaryota</taxon>
        <taxon>Viridiplantae</taxon>
        <taxon>Streptophyta</taxon>
        <taxon>Embryophyta</taxon>
        <taxon>Tracheophyta</taxon>
        <taxon>Spermatophyta</taxon>
        <taxon>Magnoliopsida</taxon>
        <taxon>Liliopsida</taxon>
        <taxon>Arecaceae</taxon>
        <taxon>Coryphoideae</taxon>
        <taxon>Phoeniceae</taxon>
        <taxon>Phoenix</taxon>
    </lineage>
</organism>
<evidence type="ECO:0000313" key="1">
    <source>
        <dbReference type="Proteomes" id="UP000228380"/>
    </source>
</evidence>
<name>A0A8B8JBT0_PHODC</name>
<sequence length="154" mass="17038">MRATARRPASNWRSLHSPPFAMMAVENISGSHPAEVQNLGIFSLKLKKFRAVCRTGENSFSDKGVKLLLLPAFGKLGPLLQLMGALCMGNKLTLKFDSKGMQVEFILLECIDFIHGNFASCLSGNDNQMLRRQKAKYCLSLCKLKNIDSGCRQG</sequence>
<reference evidence="2" key="2">
    <citation type="submission" date="2025-08" db="UniProtKB">
        <authorList>
            <consortium name="RefSeq"/>
        </authorList>
    </citation>
    <scope>IDENTIFICATION</scope>
    <source>
        <tissue evidence="2">Young leaves</tissue>
    </source>
</reference>
<dbReference type="Proteomes" id="UP000228380">
    <property type="component" value="Chromosome 11"/>
</dbReference>
<proteinExistence type="predicted"/>
<keyword evidence="1" id="KW-1185">Reference proteome</keyword>
<gene>
    <name evidence="2" type="primary">LOC103720422</name>
</gene>
<evidence type="ECO:0000313" key="2">
    <source>
        <dbReference type="RefSeq" id="XP_026665712.2"/>
    </source>
</evidence>
<protein>
    <submittedName>
        <fullName evidence="2">Uncharacterized protein LOC103720422 isoform X1</fullName>
    </submittedName>
</protein>